<evidence type="ECO:0000256" key="1">
    <source>
        <dbReference type="SAM" id="Phobius"/>
    </source>
</evidence>
<reference evidence="3 4" key="1">
    <citation type="submission" date="2020-10" db="EMBL/GenBank/DDBJ databases">
        <authorList>
            <person name="Castelo-Branco R."/>
            <person name="Eusebio N."/>
            <person name="Adriana R."/>
            <person name="Vieira A."/>
            <person name="Brugerolle De Fraissinette N."/>
            <person name="Rezende De Castro R."/>
            <person name="Schneider M.P."/>
            <person name="Vasconcelos V."/>
            <person name="Leao P.N."/>
        </authorList>
    </citation>
    <scope>NUCLEOTIDE SEQUENCE [LARGE SCALE GENOMIC DNA]</scope>
    <source>
        <strain evidence="3 4">LEGE 06123</strain>
    </source>
</reference>
<dbReference type="Gene3D" id="3.10.310.50">
    <property type="match status" value="1"/>
</dbReference>
<sequence length="237" mass="26001">MKLLNQFFSSINYLSHLVVLLIVLLLSLTLGIAPVNATGVYQMPQVTAGDRNWVIDQAEVISRINEGKIGDALEDLAQETGNEVRLVTVRRLDYGETIDSFTQKLFAKWFPTPEAQANQTLLAIDTLTNNTAIRTGDKVKTLLSDDTAQSVVTETVPAPLREGEKYNQAFLDASDRLVAILSGKEDPGPPQIAQTVSVEGTFKAKDETDTNNATIWVIGLLLAATVIPMATYYLYVR</sequence>
<organism evidence="3 4">
    <name type="scientific">Gloeocapsopsis crepidinum LEGE 06123</name>
    <dbReference type="NCBI Taxonomy" id="588587"/>
    <lineage>
        <taxon>Bacteria</taxon>
        <taxon>Bacillati</taxon>
        <taxon>Cyanobacteriota</taxon>
        <taxon>Cyanophyceae</taxon>
        <taxon>Oscillatoriophycideae</taxon>
        <taxon>Chroococcales</taxon>
        <taxon>Chroococcaceae</taxon>
        <taxon>Gloeocapsopsis</taxon>
    </lineage>
</organism>
<proteinExistence type="predicted"/>
<keyword evidence="1" id="KW-0812">Transmembrane</keyword>
<dbReference type="PANTHER" id="PTHR30373">
    <property type="entry name" value="UPF0603 PROTEIN YGCG"/>
    <property type="match status" value="1"/>
</dbReference>
<evidence type="ECO:0000259" key="2">
    <source>
        <dbReference type="Pfam" id="PF04536"/>
    </source>
</evidence>
<dbReference type="Proteomes" id="UP000651156">
    <property type="component" value="Unassembled WGS sequence"/>
</dbReference>
<feature type="domain" description="TPM" evidence="2">
    <location>
        <begin position="54"/>
        <end position="179"/>
    </location>
</feature>
<dbReference type="EMBL" id="JADEWN010000011">
    <property type="protein sequence ID" value="MBE9190064.1"/>
    <property type="molecule type" value="Genomic_DNA"/>
</dbReference>
<gene>
    <name evidence="3" type="ORF">IQ230_06750</name>
</gene>
<accession>A0ABR9UP64</accession>
<dbReference type="NCBIfam" id="NF047379">
    <property type="entry name" value="photo_II_Psb32"/>
    <property type="match status" value="1"/>
</dbReference>
<name>A0ABR9UP64_9CHRO</name>
<protein>
    <submittedName>
        <fullName evidence="3">TPM domain-containing protein</fullName>
    </submittedName>
</protein>
<keyword evidence="4" id="KW-1185">Reference proteome</keyword>
<dbReference type="PANTHER" id="PTHR30373:SF2">
    <property type="entry name" value="UPF0603 PROTEIN YGCG"/>
    <property type="match status" value="1"/>
</dbReference>
<evidence type="ECO:0000313" key="4">
    <source>
        <dbReference type="Proteomes" id="UP000651156"/>
    </source>
</evidence>
<feature type="transmembrane region" description="Helical" evidence="1">
    <location>
        <begin position="213"/>
        <end position="235"/>
    </location>
</feature>
<evidence type="ECO:0000313" key="3">
    <source>
        <dbReference type="EMBL" id="MBE9190064.1"/>
    </source>
</evidence>
<dbReference type="Pfam" id="PF04536">
    <property type="entry name" value="TPM_phosphatase"/>
    <property type="match status" value="1"/>
</dbReference>
<comment type="caution">
    <text evidence="3">The sequence shown here is derived from an EMBL/GenBank/DDBJ whole genome shotgun (WGS) entry which is preliminary data.</text>
</comment>
<keyword evidence="1" id="KW-0472">Membrane</keyword>
<dbReference type="InterPro" id="IPR007621">
    <property type="entry name" value="TPM_dom"/>
</dbReference>
<keyword evidence="1" id="KW-1133">Transmembrane helix</keyword>